<comment type="caution">
    <text evidence="8">The sequence shown here is derived from an EMBL/GenBank/DDBJ whole genome shotgun (WGS) entry which is preliminary data.</text>
</comment>
<comment type="similarity">
    <text evidence="2">Belongs to the bacterial solute-binding protein 1 family.</text>
</comment>
<evidence type="ECO:0000256" key="2">
    <source>
        <dbReference type="ARBA" id="ARBA00008520"/>
    </source>
</evidence>
<evidence type="ECO:0000256" key="7">
    <source>
        <dbReference type="SAM" id="MobiDB-lite"/>
    </source>
</evidence>
<accession>A0A939RSR8</accession>
<evidence type="ECO:0000313" key="8">
    <source>
        <dbReference type="EMBL" id="MBO1752242.1"/>
    </source>
</evidence>
<dbReference type="InterPro" id="IPR050490">
    <property type="entry name" value="Bact_solute-bd_prot1"/>
</dbReference>
<organism evidence="8 9">
    <name type="scientific">Actinotalea soli</name>
    <dbReference type="NCBI Taxonomy" id="2819234"/>
    <lineage>
        <taxon>Bacteria</taxon>
        <taxon>Bacillati</taxon>
        <taxon>Actinomycetota</taxon>
        <taxon>Actinomycetes</taxon>
        <taxon>Micrococcales</taxon>
        <taxon>Cellulomonadaceae</taxon>
        <taxon>Actinotalea</taxon>
    </lineage>
</organism>
<evidence type="ECO:0000256" key="3">
    <source>
        <dbReference type="ARBA" id="ARBA00022448"/>
    </source>
</evidence>
<feature type="region of interest" description="Disordered" evidence="7">
    <location>
        <begin position="1"/>
        <end position="30"/>
    </location>
</feature>
<dbReference type="PANTHER" id="PTHR43649">
    <property type="entry name" value="ARABINOSE-BINDING PROTEIN-RELATED"/>
    <property type="match status" value="1"/>
</dbReference>
<evidence type="ECO:0000256" key="1">
    <source>
        <dbReference type="ARBA" id="ARBA00004196"/>
    </source>
</evidence>
<name>A0A939RSR8_9CELL</name>
<feature type="compositionally biased region" description="Low complexity" evidence="7">
    <location>
        <begin position="1"/>
        <end position="10"/>
    </location>
</feature>
<evidence type="ECO:0000256" key="5">
    <source>
        <dbReference type="ARBA" id="ARBA00049629"/>
    </source>
</evidence>
<gene>
    <name evidence="8" type="ORF">J4G33_10560</name>
</gene>
<sequence>MPARTRCAPRAPRRRARGQHGRPARRTVRRTAPVLAATLVGALLAACSPGGDATPSAPVEPHVEVFTWWASGSEKLALDALSSTFAEQHPGVRFDDAGVAGGAGSAAKDVLDSRMAAGDPPDTFQVHGGAELADHVAAHDLRPLDDVVADLDLASVVPETVLAATQVDGVTYAIPSNVHRANVVWANTSVLTAAGLPPTTAFASLDEWFAALETVEESGVTPLALGADWTQVHLLETVLLAHLGAEAYSGLWDGSTDPRSAEMTAALGSFSRLVGYADQERASLDWEDMTFRVAEGEAAFMIMGDWALPAFRAADIPIGNDVLWAPAPGTSGSFGLVVDAFAIPGSATNVDEAMSWVSTIGSAEAQTALSSVKGSIPARTDVSVQALHPYQLHSTAALERDELVPSLAHGTAVDGATLQEVTRAVGAFTEGRASVAQLQRALASALDEG</sequence>
<comment type="function">
    <text evidence="5">Part of a binding-protein-dependent transport system for a sugar.</text>
</comment>
<keyword evidence="9" id="KW-1185">Reference proteome</keyword>
<dbReference type="Proteomes" id="UP000664209">
    <property type="component" value="Unassembled WGS sequence"/>
</dbReference>
<reference evidence="8" key="1">
    <citation type="submission" date="2021-03" db="EMBL/GenBank/DDBJ databases">
        <title>Actinotalea soli sp. nov., isolated from soil.</title>
        <authorList>
            <person name="Ping W."/>
            <person name="Zhang J."/>
        </authorList>
    </citation>
    <scope>NUCLEOTIDE SEQUENCE</scope>
    <source>
        <strain evidence="8">BY-33</strain>
    </source>
</reference>
<comment type="subcellular location">
    <subcellularLocation>
        <location evidence="1">Cell envelope</location>
    </subcellularLocation>
</comment>
<dbReference type="Gene3D" id="3.40.190.10">
    <property type="entry name" value="Periplasmic binding protein-like II"/>
    <property type="match status" value="2"/>
</dbReference>
<dbReference type="PANTHER" id="PTHR43649:SF28">
    <property type="entry name" value="BINDING PROTEIN COMPONENT OF ABC SUGAR TRANSPORTER-RELATED"/>
    <property type="match status" value="1"/>
</dbReference>
<evidence type="ECO:0000256" key="6">
    <source>
        <dbReference type="ARBA" id="ARBA00049753"/>
    </source>
</evidence>
<dbReference type="GO" id="GO:0030313">
    <property type="term" value="C:cell envelope"/>
    <property type="evidence" value="ECO:0007669"/>
    <property type="project" value="UniProtKB-SubCell"/>
</dbReference>
<keyword evidence="3" id="KW-0813">Transport</keyword>
<dbReference type="SUPFAM" id="SSF53850">
    <property type="entry name" value="Periplasmic binding protein-like II"/>
    <property type="match status" value="1"/>
</dbReference>
<dbReference type="InterPro" id="IPR006059">
    <property type="entry name" value="SBP"/>
</dbReference>
<dbReference type="EMBL" id="JAGEMK010000005">
    <property type="protein sequence ID" value="MBO1752242.1"/>
    <property type="molecule type" value="Genomic_DNA"/>
</dbReference>
<keyword evidence="4" id="KW-0732">Signal</keyword>
<proteinExistence type="inferred from homology"/>
<evidence type="ECO:0000313" key="9">
    <source>
        <dbReference type="Proteomes" id="UP000664209"/>
    </source>
</evidence>
<feature type="compositionally biased region" description="Basic residues" evidence="7">
    <location>
        <begin position="11"/>
        <end position="29"/>
    </location>
</feature>
<evidence type="ECO:0000256" key="4">
    <source>
        <dbReference type="ARBA" id="ARBA00022729"/>
    </source>
</evidence>
<dbReference type="RefSeq" id="WP_208055936.1">
    <property type="nucleotide sequence ID" value="NZ_JAGEMK010000005.1"/>
</dbReference>
<dbReference type="Pfam" id="PF01547">
    <property type="entry name" value="SBP_bac_1"/>
    <property type="match status" value="1"/>
</dbReference>
<dbReference type="AlphaFoldDB" id="A0A939RSR8"/>
<protein>
    <recommendedName>
        <fullName evidence="6">Probable sugar-binding periplasmic protein</fullName>
    </recommendedName>
</protein>